<dbReference type="InterPro" id="IPR011598">
    <property type="entry name" value="bHLH_dom"/>
</dbReference>
<gene>
    <name evidence="8" type="ORF">Prudu_022259</name>
</gene>
<dbReference type="SUPFAM" id="SSF47459">
    <property type="entry name" value="HLH, helix-loop-helix DNA-binding domain"/>
    <property type="match status" value="1"/>
</dbReference>
<dbReference type="PANTHER" id="PTHR16223:SF370">
    <property type="entry name" value="TRANSCRIPTION FACTOR RSL3-RELATED"/>
    <property type="match status" value="1"/>
</dbReference>
<dbReference type="GO" id="GO:0000981">
    <property type="term" value="F:DNA-binding transcription factor activity, RNA polymerase II-specific"/>
    <property type="evidence" value="ECO:0007669"/>
    <property type="project" value="TreeGrafter"/>
</dbReference>
<dbReference type="EMBL" id="AP019304">
    <property type="protein sequence ID" value="BBH09690.1"/>
    <property type="molecule type" value="Genomic_DNA"/>
</dbReference>
<feature type="compositionally biased region" description="Low complexity" evidence="6">
    <location>
        <begin position="290"/>
        <end position="309"/>
    </location>
</feature>
<dbReference type="InterPro" id="IPR045843">
    <property type="entry name" value="IND-like"/>
</dbReference>
<evidence type="ECO:0000256" key="5">
    <source>
        <dbReference type="ARBA" id="ARBA00023242"/>
    </source>
</evidence>
<organism evidence="8">
    <name type="scientific">Prunus dulcis</name>
    <name type="common">Almond</name>
    <name type="synonym">Amygdalus dulcis</name>
    <dbReference type="NCBI Taxonomy" id="3755"/>
    <lineage>
        <taxon>Eukaryota</taxon>
        <taxon>Viridiplantae</taxon>
        <taxon>Streptophyta</taxon>
        <taxon>Embryophyta</taxon>
        <taxon>Tracheophyta</taxon>
        <taxon>Spermatophyta</taxon>
        <taxon>Magnoliopsida</taxon>
        <taxon>eudicotyledons</taxon>
        <taxon>Gunneridae</taxon>
        <taxon>Pentapetalae</taxon>
        <taxon>rosids</taxon>
        <taxon>fabids</taxon>
        <taxon>Rosales</taxon>
        <taxon>Rosaceae</taxon>
        <taxon>Amygdaloideae</taxon>
        <taxon>Amygdaleae</taxon>
        <taxon>Prunus</taxon>
    </lineage>
</organism>
<dbReference type="InterPro" id="IPR036638">
    <property type="entry name" value="HLH_DNA-bd_sf"/>
</dbReference>
<evidence type="ECO:0000313" key="8">
    <source>
        <dbReference type="EMBL" id="BBH09690.1"/>
    </source>
</evidence>
<feature type="compositionally biased region" description="Low complexity" evidence="6">
    <location>
        <begin position="269"/>
        <end position="279"/>
    </location>
</feature>
<dbReference type="PANTHER" id="PTHR16223">
    <property type="entry name" value="TRANSCRIPTION FACTOR BHLH83-RELATED"/>
    <property type="match status" value="1"/>
</dbReference>
<sequence>MEHWERGQQSNLQITLSGSKNISEKMLQRGNMEHIGVVTEGEWTSLSGMYTAEEVDFMAQLLGNFSSSNHPSGTSSMRVLEAFWPGDESLTMNMSGNHEGSHYASETSISDCSNRILFPTSSNESYYLSSDSHPMLVTSNSSMSIDFGSGDGIRNLNSYLIQVNDQCLNQEPSEGNAEEYGGNQPEAVALGKRRYDMAVQEPAMDDKSNTSKDSIKRTQSAENNVNVLSLIINSMWVQMNKRNIKSKKSLQIITSNHEEDGNAGPNRQSSSSCCSGDDSNIASHSHENSQELSPGSTSTSSLSPKEASALNLSGKSRARRGSAIDPQSLYARKRREKINERLRVLQNLVPNGTKVDISTMLEEVVHYVKFLQLQIKLLSSDDMWMYAPICYNGMDLGLDLKLTSPKQS</sequence>
<dbReference type="SMART" id="SM00353">
    <property type="entry name" value="HLH"/>
    <property type="match status" value="1"/>
</dbReference>
<dbReference type="GO" id="GO:0000978">
    <property type="term" value="F:RNA polymerase II cis-regulatory region sequence-specific DNA binding"/>
    <property type="evidence" value="ECO:0007669"/>
    <property type="project" value="TreeGrafter"/>
</dbReference>
<accession>A0A4Y1RZ24</accession>
<dbReference type="GO" id="GO:0005634">
    <property type="term" value="C:nucleus"/>
    <property type="evidence" value="ECO:0007669"/>
    <property type="project" value="UniProtKB-SubCell"/>
</dbReference>
<name>A0A4Y1RZ24_PRUDU</name>
<evidence type="ECO:0000256" key="6">
    <source>
        <dbReference type="SAM" id="MobiDB-lite"/>
    </source>
</evidence>
<dbReference type="CDD" id="cd11454">
    <property type="entry name" value="bHLH_AtIND_like"/>
    <property type="match status" value="1"/>
</dbReference>
<dbReference type="GO" id="GO:0048766">
    <property type="term" value="P:root hair initiation"/>
    <property type="evidence" value="ECO:0007669"/>
    <property type="project" value="UniProtKB-ARBA"/>
</dbReference>
<dbReference type="Gene3D" id="4.10.280.10">
    <property type="entry name" value="Helix-loop-helix DNA-binding domain"/>
    <property type="match status" value="1"/>
</dbReference>
<dbReference type="AlphaFoldDB" id="A0A4Y1RZ24"/>
<evidence type="ECO:0000259" key="7">
    <source>
        <dbReference type="PROSITE" id="PS50888"/>
    </source>
</evidence>
<dbReference type="Pfam" id="PF00010">
    <property type="entry name" value="HLH"/>
    <property type="match status" value="1"/>
</dbReference>
<dbReference type="FunFam" id="4.10.280.10:FF:000022">
    <property type="entry name" value="Basic helix-loop-helix transcription factor"/>
    <property type="match status" value="1"/>
</dbReference>
<protein>
    <submittedName>
        <fullName evidence="8">ROOT HAIR DEFECTIVE 6-LIKE 2</fullName>
    </submittedName>
</protein>
<evidence type="ECO:0000256" key="4">
    <source>
        <dbReference type="ARBA" id="ARBA00023163"/>
    </source>
</evidence>
<proteinExistence type="predicted"/>
<reference evidence="8" key="1">
    <citation type="journal article" date="2019" name="Science">
        <title>Mutation of a bHLH transcription factor allowed almond domestication.</title>
        <authorList>
            <person name="Sanchez-Perez R."/>
            <person name="Pavan S."/>
            <person name="Mazzeo R."/>
            <person name="Moldovan C."/>
            <person name="Aiese Cigliano R."/>
            <person name="Del Cueto J."/>
            <person name="Ricciardi F."/>
            <person name="Lotti C."/>
            <person name="Ricciardi L."/>
            <person name="Dicenta F."/>
            <person name="Lopez-Marques R.L."/>
            <person name="Lindberg Moller B."/>
        </authorList>
    </citation>
    <scope>NUCLEOTIDE SEQUENCE</scope>
</reference>
<dbReference type="PROSITE" id="PS50888">
    <property type="entry name" value="BHLH"/>
    <property type="match status" value="1"/>
</dbReference>
<feature type="domain" description="BHLH" evidence="7">
    <location>
        <begin position="322"/>
        <end position="371"/>
    </location>
</feature>
<dbReference type="GO" id="GO:0046983">
    <property type="term" value="F:protein dimerization activity"/>
    <property type="evidence" value="ECO:0007669"/>
    <property type="project" value="InterPro"/>
</dbReference>
<keyword evidence="2" id="KW-0805">Transcription regulation</keyword>
<evidence type="ECO:0000256" key="1">
    <source>
        <dbReference type="ARBA" id="ARBA00004123"/>
    </source>
</evidence>
<keyword evidence="3" id="KW-0238">DNA-binding</keyword>
<comment type="subcellular location">
    <subcellularLocation>
        <location evidence="1">Nucleus</location>
    </subcellularLocation>
</comment>
<keyword evidence="4" id="KW-0804">Transcription</keyword>
<evidence type="ECO:0000256" key="3">
    <source>
        <dbReference type="ARBA" id="ARBA00023125"/>
    </source>
</evidence>
<keyword evidence="5" id="KW-0539">Nucleus</keyword>
<feature type="region of interest" description="Disordered" evidence="6">
    <location>
        <begin position="257"/>
        <end position="328"/>
    </location>
</feature>
<evidence type="ECO:0000256" key="2">
    <source>
        <dbReference type="ARBA" id="ARBA00023015"/>
    </source>
</evidence>